<keyword evidence="3" id="KW-1185">Reference proteome</keyword>
<proteinExistence type="predicted"/>
<name>A0A9R1W3N9_LACSA</name>
<comment type="caution">
    <text evidence="2">The sequence shown here is derived from an EMBL/GenBank/DDBJ whole genome shotgun (WGS) entry which is preliminary data.</text>
</comment>
<dbReference type="EMBL" id="NBSK02000003">
    <property type="protein sequence ID" value="KAJ0215333.1"/>
    <property type="molecule type" value="Genomic_DNA"/>
</dbReference>
<feature type="region of interest" description="Disordered" evidence="1">
    <location>
        <begin position="59"/>
        <end position="83"/>
    </location>
</feature>
<evidence type="ECO:0000313" key="2">
    <source>
        <dbReference type="EMBL" id="KAJ0215333.1"/>
    </source>
</evidence>
<protein>
    <submittedName>
        <fullName evidence="2">Uncharacterized protein</fullName>
    </submittedName>
</protein>
<evidence type="ECO:0000313" key="3">
    <source>
        <dbReference type="Proteomes" id="UP000235145"/>
    </source>
</evidence>
<feature type="compositionally biased region" description="Basic and acidic residues" evidence="1">
    <location>
        <begin position="73"/>
        <end position="83"/>
    </location>
</feature>
<gene>
    <name evidence="2" type="ORF">LSAT_V11C300122330</name>
</gene>
<dbReference type="AlphaFoldDB" id="A0A9R1W3N9"/>
<dbReference type="Proteomes" id="UP000235145">
    <property type="component" value="Unassembled WGS sequence"/>
</dbReference>
<sequence length="99" mass="11357">MNQKKGKYVGSSRKKVDYSWSIVPYGKFGGPSQVIHVFDEKPLIDDVEMDMNKFCSVVDEDNDLGRPDQTNNNKEEHKDIEDEPLKVIDNNIFDSFASE</sequence>
<organism evidence="2 3">
    <name type="scientific">Lactuca sativa</name>
    <name type="common">Garden lettuce</name>
    <dbReference type="NCBI Taxonomy" id="4236"/>
    <lineage>
        <taxon>Eukaryota</taxon>
        <taxon>Viridiplantae</taxon>
        <taxon>Streptophyta</taxon>
        <taxon>Embryophyta</taxon>
        <taxon>Tracheophyta</taxon>
        <taxon>Spermatophyta</taxon>
        <taxon>Magnoliopsida</taxon>
        <taxon>eudicotyledons</taxon>
        <taxon>Gunneridae</taxon>
        <taxon>Pentapetalae</taxon>
        <taxon>asterids</taxon>
        <taxon>campanulids</taxon>
        <taxon>Asterales</taxon>
        <taxon>Asteraceae</taxon>
        <taxon>Cichorioideae</taxon>
        <taxon>Cichorieae</taxon>
        <taxon>Lactucinae</taxon>
        <taxon>Lactuca</taxon>
    </lineage>
</organism>
<accession>A0A9R1W3N9</accession>
<evidence type="ECO:0000256" key="1">
    <source>
        <dbReference type="SAM" id="MobiDB-lite"/>
    </source>
</evidence>
<reference evidence="2 3" key="1">
    <citation type="journal article" date="2017" name="Nat. Commun.">
        <title>Genome assembly with in vitro proximity ligation data and whole-genome triplication in lettuce.</title>
        <authorList>
            <person name="Reyes-Chin-Wo S."/>
            <person name="Wang Z."/>
            <person name="Yang X."/>
            <person name="Kozik A."/>
            <person name="Arikit S."/>
            <person name="Song C."/>
            <person name="Xia L."/>
            <person name="Froenicke L."/>
            <person name="Lavelle D.O."/>
            <person name="Truco M.J."/>
            <person name="Xia R."/>
            <person name="Zhu S."/>
            <person name="Xu C."/>
            <person name="Xu H."/>
            <person name="Xu X."/>
            <person name="Cox K."/>
            <person name="Korf I."/>
            <person name="Meyers B.C."/>
            <person name="Michelmore R.W."/>
        </authorList>
    </citation>
    <scope>NUCLEOTIDE SEQUENCE [LARGE SCALE GENOMIC DNA]</scope>
    <source>
        <strain evidence="3">cv. Salinas</strain>
        <tissue evidence="2">Seedlings</tissue>
    </source>
</reference>